<name>A0AA40ESZ2_9PEZI</name>
<sequence length="295" mass="32728">MNDTDIQCGFDGNGDIYGMGVRVGIYLQWATSVLAEHLHEPAVESTRGANTIFQFAMLAGLILITTSKAIETRAIEGYITLLFCFASAWIASLPGYSAARAAFGRSKSSDDQQFASSGIRGEVDLLLGMATCSYGVWFMFCGLDRLPRTACPEAVFFFAPVHPFGWFRTVAKIAFVASLVASLVLTPLHTWLLARDMAEYVAHWRNPIDPPAPSDIVRTVHLRLFKFFGNLAAMAIFIVAVELTLFWNNIRSIHTCDTFSQLFPLMVGTTNFARICYQLSKSLVLGDARIAWQWK</sequence>
<keyword evidence="1" id="KW-0812">Transmembrane</keyword>
<organism evidence="2 3">
    <name type="scientific">Apiosordaria backusii</name>
    <dbReference type="NCBI Taxonomy" id="314023"/>
    <lineage>
        <taxon>Eukaryota</taxon>
        <taxon>Fungi</taxon>
        <taxon>Dikarya</taxon>
        <taxon>Ascomycota</taxon>
        <taxon>Pezizomycotina</taxon>
        <taxon>Sordariomycetes</taxon>
        <taxon>Sordariomycetidae</taxon>
        <taxon>Sordariales</taxon>
        <taxon>Lasiosphaeriaceae</taxon>
        <taxon>Apiosordaria</taxon>
    </lineage>
</organism>
<feature type="transmembrane region" description="Helical" evidence="1">
    <location>
        <begin position="48"/>
        <end position="66"/>
    </location>
</feature>
<protein>
    <submittedName>
        <fullName evidence="2">Uncharacterized protein</fullName>
    </submittedName>
</protein>
<feature type="transmembrane region" description="Helical" evidence="1">
    <location>
        <begin position="78"/>
        <end position="103"/>
    </location>
</feature>
<keyword evidence="3" id="KW-1185">Reference proteome</keyword>
<evidence type="ECO:0000256" key="1">
    <source>
        <dbReference type="SAM" id="Phobius"/>
    </source>
</evidence>
<feature type="transmembrane region" description="Helical" evidence="1">
    <location>
        <begin position="173"/>
        <end position="194"/>
    </location>
</feature>
<feature type="transmembrane region" description="Helical" evidence="1">
    <location>
        <begin position="123"/>
        <end position="143"/>
    </location>
</feature>
<gene>
    <name evidence="2" type="ORF">B0T21DRAFT_279850</name>
</gene>
<dbReference type="EMBL" id="JAUKTV010000002">
    <property type="protein sequence ID" value="KAK0744939.1"/>
    <property type="molecule type" value="Genomic_DNA"/>
</dbReference>
<proteinExistence type="predicted"/>
<evidence type="ECO:0000313" key="3">
    <source>
        <dbReference type="Proteomes" id="UP001172159"/>
    </source>
</evidence>
<keyword evidence="1" id="KW-0472">Membrane</keyword>
<dbReference type="Proteomes" id="UP001172159">
    <property type="component" value="Unassembled WGS sequence"/>
</dbReference>
<keyword evidence="1" id="KW-1133">Transmembrane helix</keyword>
<accession>A0AA40ESZ2</accession>
<comment type="caution">
    <text evidence="2">The sequence shown here is derived from an EMBL/GenBank/DDBJ whole genome shotgun (WGS) entry which is preliminary data.</text>
</comment>
<feature type="transmembrane region" description="Helical" evidence="1">
    <location>
        <begin position="227"/>
        <end position="247"/>
    </location>
</feature>
<reference evidence="2" key="1">
    <citation type="submission" date="2023-06" db="EMBL/GenBank/DDBJ databases">
        <title>Genome-scale phylogeny and comparative genomics of the fungal order Sordariales.</title>
        <authorList>
            <consortium name="Lawrence Berkeley National Laboratory"/>
            <person name="Hensen N."/>
            <person name="Bonometti L."/>
            <person name="Westerberg I."/>
            <person name="Brannstrom I.O."/>
            <person name="Guillou S."/>
            <person name="Cros-Aarteil S."/>
            <person name="Calhoun S."/>
            <person name="Haridas S."/>
            <person name="Kuo A."/>
            <person name="Mondo S."/>
            <person name="Pangilinan J."/>
            <person name="Riley R."/>
            <person name="Labutti K."/>
            <person name="Andreopoulos B."/>
            <person name="Lipzen A."/>
            <person name="Chen C."/>
            <person name="Yanf M."/>
            <person name="Daum C."/>
            <person name="Ng V."/>
            <person name="Clum A."/>
            <person name="Steindorff A."/>
            <person name="Ohm R."/>
            <person name="Martin F."/>
            <person name="Silar P."/>
            <person name="Natvig D."/>
            <person name="Lalanne C."/>
            <person name="Gautier V."/>
            <person name="Ament-Velasquez S.L."/>
            <person name="Kruys A."/>
            <person name="Hutchinson M.I."/>
            <person name="Powell A.J."/>
            <person name="Barry K."/>
            <person name="Miller A.N."/>
            <person name="Grigoriev I.V."/>
            <person name="Debuchy R."/>
            <person name="Gladieux P."/>
            <person name="Thoren M.H."/>
            <person name="Johannesson H."/>
        </authorList>
    </citation>
    <scope>NUCLEOTIDE SEQUENCE</scope>
    <source>
        <strain evidence="2">CBS 540.89</strain>
    </source>
</reference>
<dbReference type="AlphaFoldDB" id="A0AA40ESZ2"/>
<evidence type="ECO:0000313" key="2">
    <source>
        <dbReference type="EMBL" id="KAK0744939.1"/>
    </source>
</evidence>